<evidence type="ECO:0000313" key="3">
    <source>
        <dbReference type="Proteomes" id="UP000481109"/>
    </source>
</evidence>
<dbReference type="InterPro" id="IPR002645">
    <property type="entry name" value="STAS_dom"/>
</dbReference>
<organism evidence="2 3">
    <name type="scientific">Streptomyces mesophilus</name>
    <dbReference type="NCBI Taxonomy" id="1775132"/>
    <lineage>
        <taxon>Bacteria</taxon>
        <taxon>Bacillati</taxon>
        <taxon>Actinomycetota</taxon>
        <taxon>Actinomycetes</taxon>
        <taxon>Kitasatosporales</taxon>
        <taxon>Streptomycetaceae</taxon>
        <taxon>Streptomyces</taxon>
    </lineage>
</organism>
<dbReference type="CDD" id="cd07043">
    <property type="entry name" value="STAS_anti-anti-sigma_factors"/>
    <property type="match status" value="1"/>
</dbReference>
<dbReference type="Gene3D" id="3.30.750.24">
    <property type="entry name" value="STAS domain"/>
    <property type="match status" value="1"/>
</dbReference>
<dbReference type="Pfam" id="PF01740">
    <property type="entry name" value="STAS"/>
    <property type="match status" value="1"/>
</dbReference>
<dbReference type="Proteomes" id="UP000481109">
    <property type="component" value="Unassembled WGS sequence"/>
</dbReference>
<dbReference type="AlphaFoldDB" id="A0A6G4XEX0"/>
<name>A0A6G4XEX0_9ACTN</name>
<proteinExistence type="predicted"/>
<dbReference type="InterPro" id="IPR036513">
    <property type="entry name" value="STAS_dom_sf"/>
</dbReference>
<keyword evidence="3" id="KW-1185">Reference proteome</keyword>
<feature type="domain" description="STAS" evidence="1">
    <location>
        <begin position="25"/>
        <end position="123"/>
    </location>
</feature>
<comment type="caution">
    <text evidence="2">The sequence shown here is derived from an EMBL/GenBank/DDBJ whole genome shotgun (WGS) entry which is preliminary data.</text>
</comment>
<reference evidence="2 3" key="1">
    <citation type="submission" date="2020-02" db="EMBL/GenBank/DDBJ databases">
        <title>Whole-genome analyses of novel actinobacteria.</title>
        <authorList>
            <person name="Sahin N."/>
            <person name="Tokatli A."/>
        </authorList>
    </citation>
    <scope>NUCLEOTIDE SEQUENCE [LARGE SCALE GENOMIC DNA]</scope>
    <source>
        <strain evidence="2 3">YC504</strain>
    </source>
</reference>
<protein>
    <submittedName>
        <fullName evidence="2">STAS domain-containing protein</fullName>
    </submittedName>
</protein>
<dbReference type="PROSITE" id="PS50801">
    <property type="entry name" value="STAS"/>
    <property type="match status" value="1"/>
</dbReference>
<accession>A0A6G4XEX0</accession>
<evidence type="ECO:0000313" key="2">
    <source>
        <dbReference type="EMBL" id="NGO76085.1"/>
    </source>
</evidence>
<sequence length="139" mass="14960">MSSHPDLSEVDGQLVRPVLFDDCRVVRAHGELDLLTVAPLVRALNLARTGRGRLCLIVDLSEVTFADGSILGPLSDAWADCRERHGWVRVVYTTSATALLFRAGGLADRFPGYASARDAWRGVAEGPGTASRPMWGKGA</sequence>
<dbReference type="SUPFAM" id="SSF52091">
    <property type="entry name" value="SpoIIaa-like"/>
    <property type="match status" value="1"/>
</dbReference>
<gene>
    <name evidence="2" type="ORF">G6045_10425</name>
</gene>
<evidence type="ECO:0000259" key="1">
    <source>
        <dbReference type="PROSITE" id="PS50801"/>
    </source>
</evidence>
<dbReference type="RefSeq" id="WP_165331592.1">
    <property type="nucleotide sequence ID" value="NZ_JAAKZW010000027.1"/>
</dbReference>
<dbReference type="EMBL" id="JAAKZW010000027">
    <property type="protein sequence ID" value="NGO76085.1"/>
    <property type="molecule type" value="Genomic_DNA"/>
</dbReference>